<dbReference type="Pfam" id="PF04265">
    <property type="entry name" value="TPK_B1_binding"/>
    <property type="match status" value="1"/>
</dbReference>
<dbReference type="GO" id="GO:0006772">
    <property type="term" value="P:thiamine metabolic process"/>
    <property type="evidence" value="ECO:0007669"/>
    <property type="project" value="UniProtKB-UniRule"/>
</dbReference>
<evidence type="ECO:0000256" key="5">
    <source>
        <dbReference type="NCBIfam" id="TIGR01378"/>
    </source>
</evidence>
<keyword evidence="3 7" id="KW-0418">Kinase</keyword>
<dbReference type="GO" id="GO:0030975">
    <property type="term" value="F:thiamine binding"/>
    <property type="evidence" value="ECO:0007669"/>
    <property type="project" value="InterPro"/>
</dbReference>
<dbReference type="GO" id="GO:0009229">
    <property type="term" value="P:thiamine diphosphate biosynthetic process"/>
    <property type="evidence" value="ECO:0007669"/>
    <property type="project" value="InterPro"/>
</dbReference>
<evidence type="ECO:0000313" key="7">
    <source>
        <dbReference type="EMBL" id="AIL47043.1"/>
    </source>
</evidence>
<dbReference type="Proteomes" id="UP000028933">
    <property type="component" value="Chromosome"/>
</dbReference>
<feature type="domain" description="Thiamin pyrophosphokinase thiamin-binding" evidence="6">
    <location>
        <begin position="127"/>
        <end position="198"/>
    </location>
</feature>
<dbReference type="GO" id="GO:0016301">
    <property type="term" value="F:kinase activity"/>
    <property type="evidence" value="ECO:0007669"/>
    <property type="project" value="UniProtKB-KW"/>
</dbReference>
<dbReference type="STRING" id="1338011.BD94_3268"/>
<dbReference type="Pfam" id="PF04263">
    <property type="entry name" value="TPK_catalytic"/>
    <property type="match status" value="1"/>
</dbReference>
<dbReference type="RefSeq" id="WP_009087053.1">
    <property type="nucleotide sequence ID" value="NZ_CP007547.1"/>
</dbReference>
<dbReference type="EC" id="2.7.6.2" evidence="5"/>
<dbReference type="InterPro" id="IPR036759">
    <property type="entry name" value="TPK_catalytic_sf"/>
</dbReference>
<dbReference type="SUPFAM" id="SSF63999">
    <property type="entry name" value="Thiamin pyrophosphokinase, catalytic domain"/>
    <property type="match status" value="1"/>
</dbReference>
<reference evidence="7" key="1">
    <citation type="journal article" date="2013" name="Lancet">
        <title>First case of E anophelis outbreak in an intensive-care unit.</title>
        <authorList>
            <person name="Teo J."/>
            <person name="Tan S.Y."/>
            <person name="Tay M."/>
            <person name="Ding Y."/>
            <person name="Kjelleberg S."/>
            <person name="Givskov M."/>
            <person name="Lin R.T."/>
            <person name="Yang L."/>
        </authorList>
    </citation>
    <scope>NUCLEOTIDE SEQUENCE [LARGE SCALE GENOMIC DNA]</scope>
    <source>
        <strain evidence="7">NUHP1</strain>
    </source>
</reference>
<dbReference type="NCBIfam" id="TIGR01378">
    <property type="entry name" value="thi_PPkinase"/>
    <property type="match status" value="1"/>
</dbReference>
<dbReference type="InterPro" id="IPR007373">
    <property type="entry name" value="Thiamin_PyroPKinase_B1-bd"/>
</dbReference>
<dbReference type="InterPro" id="IPR036371">
    <property type="entry name" value="TPK_B1-bd_sf"/>
</dbReference>
<dbReference type="GO" id="GO:0005524">
    <property type="term" value="F:ATP binding"/>
    <property type="evidence" value="ECO:0007669"/>
    <property type="project" value="UniProtKB-KW"/>
</dbReference>
<evidence type="ECO:0000256" key="2">
    <source>
        <dbReference type="ARBA" id="ARBA00022741"/>
    </source>
</evidence>
<evidence type="ECO:0000259" key="6">
    <source>
        <dbReference type="SMART" id="SM00983"/>
    </source>
</evidence>
<dbReference type="PANTHER" id="PTHR41299:SF1">
    <property type="entry name" value="THIAMINE PYROPHOSPHOKINASE"/>
    <property type="match status" value="1"/>
</dbReference>
<name>A0A077EKJ3_9FLAO</name>
<dbReference type="SUPFAM" id="SSF63862">
    <property type="entry name" value="Thiamin pyrophosphokinase, substrate-binding domain"/>
    <property type="match status" value="1"/>
</dbReference>
<evidence type="ECO:0000256" key="1">
    <source>
        <dbReference type="ARBA" id="ARBA00022679"/>
    </source>
</evidence>
<evidence type="ECO:0000256" key="3">
    <source>
        <dbReference type="ARBA" id="ARBA00022777"/>
    </source>
</evidence>
<evidence type="ECO:0000313" key="8">
    <source>
        <dbReference type="Proteomes" id="UP000028933"/>
    </source>
</evidence>
<protein>
    <recommendedName>
        <fullName evidence="5">Thiamine diphosphokinase</fullName>
        <ecNumber evidence="5">2.7.6.2</ecNumber>
    </recommendedName>
</protein>
<dbReference type="InterPro" id="IPR006282">
    <property type="entry name" value="Thi_PPkinase"/>
</dbReference>
<dbReference type="AlphaFoldDB" id="A0A077EKJ3"/>
<evidence type="ECO:0000256" key="4">
    <source>
        <dbReference type="ARBA" id="ARBA00022840"/>
    </source>
</evidence>
<reference evidence="7" key="2">
    <citation type="journal article" date="2015" name="Genome Biol. Evol.">
        <title>Complete Genome Sequence and Transcriptomic Analysis of the Novel Pathogen Elizabethkingia anophelis in Response to Oxidative Stress.</title>
        <authorList>
            <person name="Li Y."/>
            <person name="Liu Y."/>
            <person name="Chew S.C."/>
            <person name="Tay M."/>
            <person name="Salido M.M."/>
            <person name="Teo J."/>
            <person name="Lauro F.M."/>
            <person name="Givskov M."/>
            <person name="Yang L."/>
        </authorList>
    </citation>
    <scope>NUCLEOTIDE SEQUENCE</scope>
    <source>
        <strain evidence="7">NUHP1</strain>
    </source>
</reference>
<accession>A0A077EKJ3</accession>
<dbReference type="EMBL" id="CP007547">
    <property type="protein sequence ID" value="AIL47043.1"/>
    <property type="molecule type" value="Genomic_DNA"/>
</dbReference>
<organism evidence="7 8">
    <name type="scientific">Elizabethkingia anophelis NUHP1</name>
    <dbReference type="NCBI Taxonomy" id="1338011"/>
    <lineage>
        <taxon>Bacteria</taxon>
        <taxon>Pseudomonadati</taxon>
        <taxon>Bacteroidota</taxon>
        <taxon>Flavobacteriia</taxon>
        <taxon>Flavobacteriales</taxon>
        <taxon>Weeksellaceae</taxon>
        <taxon>Elizabethkingia</taxon>
    </lineage>
</organism>
<dbReference type="HOGENOM" id="CLU_044237_1_1_10"/>
<proteinExistence type="predicted"/>
<dbReference type="SMART" id="SM00983">
    <property type="entry name" value="TPK_B1_binding"/>
    <property type="match status" value="1"/>
</dbReference>
<dbReference type="Gene3D" id="3.40.50.10240">
    <property type="entry name" value="Thiamin pyrophosphokinase, catalytic domain"/>
    <property type="match status" value="1"/>
</dbReference>
<dbReference type="InterPro" id="IPR053149">
    <property type="entry name" value="TPK"/>
</dbReference>
<keyword evidence="1" id="KW-0808">Transferase</keyword>
<dbReference type="GO" id="GO:0004788">
    <property type="term" value="F:thiamine diphosphokinase activity"/>
    <property type="evidence" value="ECO:0007669"/>
    <property type="project" value="UniProtKB-UniRule"/>
</dbReference>
<dbReference type="CDD" id="cd07995">
    <property type="entry name" value="TPK"/>
    <property type="match status" value="1"/>
</dbReference>
<dbReference type="GeneID" id="56684351"/>
<sequence>MKALLFINGEPPKNIPEIKDYDLIACTDGAFHYLREKNFPLDLLDFISGDFDSYEENEKIVSEKLIHTPDQNKTDFHKALEIILEKGFYEVDVYGGSGGEQDHYLGNLTVAYLFRNKMEIIFYDEYSKYFFIPKEFEAQDVLGKIVSLIPYPVAENVITKGLNWPLFGEELNMTGRIGTRNFAVEDTFTCSYSDGAILLFIGK</sequence>
<gene>
    <name evidence="7" type="ORF">BD94_3268</name>
</gene>
<keyword evidence="4" id="KW-0067">ATP-binding</keyword>
<dbReference type="InterPro" id="IPR007371">
    <property type="entry name" value="TPK_catalytic"/>
</dbReference>
<dbReference type="KEGG" id="eao:BD94_3268"/>
<keyword evidence="2" id="KW-0547">Nucleotide-binding</keyword>
<dbReference type="PANTHER" id="PTHR41299">
    <property type="entry name" value="THIAMINE PYROPHOSPHOKINASE"/>
    <property type="match status" value="1"/>
</dbReference>
<dbReference type="eggNOG" id="COG1564">
    <property type="taxonomic scope" value="Bacteria"/>
</dbReference>